<dbReference type="AlphaFoldDB" id="A0A1I4K594"/>
<keyword evidence="2" id="KW-0812">Transmembrane</keyword>
<dbReference type="InterPro" id="IPR045526">
    <property type="entry name" value="DUF6471"/>
</dbReference>
<organism evidence="4 5">
    <name type="scientific">Methylorubrum salsuginis</name>
    <dbReference type="NCBI Taxonomy" id="414703"/>
    <lineage>
        <taxon>Bacteria</taxon>
        <taxon>Pseudomonadati</taxon>
        <taxon>Pseudomonadota</taxon>
        <taxon>Alphaproteobacteria</taxon>
        <taxon>Hyphomicrobiales</taxon>
        <taxon>Methylobacteriaceae</taxon>
        <taxon>Methylorubrum</taxon>
    </lineage>
</organism>
<gene>
    <name evidence="4" type="ORF">SAMN04488125_1233</name>
</gene>
<dbReference type="STRING" id="414703.SAMN04488125_1233"/>
<evidence type="ECO:0000256" key="1">
    <source>
        <dbReference type="SAM" id="MobiDB-lite"/>
    </source>
</evidence>
<evidence type="ECO:0000313" key="5">
    <source>
        <dbReference type="Proteomes" id="UP000198804"/>
    </source>
</evidence>
<dbReference type="RefSeq" id="WP_244535537.1">
    <property type="nucleotide sequence ID" value="NZ_FOSV01000023.1"/>
</dbReference>
<protein>
    <recommendedName>
        <fullName evidence="3">DUF6471 domain-containing protein</fullName>
    </recommendedName>
</protein>
<keyword evidence="2" id="KW-1133">Transmembrane helix</keyword>
<feature type="region of interest" description="Disordered" evidence="1">
    <location>
        <begin position="1"/>
        <end position="32"/>
    </location>
</feature>
<feature type="domain" description="DUF6471" evidence="3">
    <location>
        <begin position="38"/>
        <end position="93"/>
    </location>
</feature>
<evidence type="ECO:0000256" key="2">
    <source>
        <dbReference type="SAM" id="Phobius"/>
    </source>
</evidence>
<dbReference type="EMBL" id="FOSV01000023">
    <property type="protein sequence ID" value="SFL73914.1"/>
    <property type="molecule type" value="Genomic_DNA"/>
</dbReference>
<evidence type="ECO:0000313" key="4">
    <source>
        <dbReference type="EMBL" id="SFL73914.1"/>
    </source>
</evidence>
<keyword evidence="5" id="KW-1185">Reference proteome</keyword>
<dbReference type="Proteomes" id="UP000198804">
    <property type="component" value="Unassembled WGS sequence"/>
</dbReference>
<sequence>MRRRGSIPEPPRHDRPIRSATAGPVVPEDDEQGPRKIFLKAVLKRNGVSYTQLAEKLGELSAEDSEQNIANKIGRGGFTTNFLLHCLAAIKCINVTLDFYIIIS</sequence>
<reference evidence="5" key="1">
    <citation type="submission" date="2016-10" db="EMBL/GenBank/DDBJ databases">
        <authorList>
            <person name="Varghese N."/>
            <person name="Submissions S."/>
        </authorList>
    </citation>
    <scope>NUCLEOTIDE SEQUENCE [LARGE SCALE GENOMIC DNA]</scope>
    <source>
        <strain evidence="5">CGMCC 1.6474</strain>
    </source>
</reference>
<proteinExistence type="predicted"/>
<name>A0A1I4K594_9HYPH</name>
<keyword evidence="2" id="KW-0472">Membrane</keyword>
<feature type="transmembrane region" description="Helical" evidence="2">
    <location>
        <begin position="82"/>
        <end position="103"/>
    </location>
</feature>
<evidence type="ECO:0000259" key="3">
    <source>
        <dbReference type="Pfam" id="PF20075"/>
    </source>
</evidence>
<accession>A0A1I4K594</accession>
<dbReference type="Pfam" id="PF20075">
    <property type="entry name" value="DUF6471"/>
    <property type="match status" value="1"/>
</dbReference>